<feature type="compositionally biased region" description="Polar residues" evidence="1">
    <location>
        <begin position="117"/>
        <end position="132"/>
    </location>
</feature>
<keyword evidence="4" id="KW-1185">Reference proteome</keyword>
<protein>
    <submittedName>
        <fullName evidence="2">Uncharacterized protein</fullName>
    </submittedName>
</protein>
<reference evidence="2" key="1">
    <citation type="submission" date="2013-07" db="EMBL/GenBank/DDBJ databases">
        <title>The Genome Sequence of Cryptococcus dejecticola CBS10117.</title>
        <authorList>
            <consortium name="The Broad Institute Genome Sequencing Platform"/>
            <person name="Cuomo C."/>
            <person name="Litvintseva A."/>
            <person name="Chen Y."/>
            <person name="Heitman J."/>
            <person name="Sun S."/>
            <person name="Springer D."/>
            <person name="Dromer F."/>
            <person name="Young S.K."/>
            <person name="Zeng Q."/>
            <person name="Gargeya S."/>
            <person name="Fitzgerald M."/>
            <person name="Abouelleil A."/>
            <person name="Alvarado L."/>
            <person name="Berlin A.M."/>
            <person name="Chapman S.B."/>
            <person name="Dewar J."/>
            <person name="Goldberg J."/>
            <person name="Griggs A."/>
            <person name="Gujja S."/>
            <person name="Hansen M."/>
            <person name="Howarth C."/>
            <person name="Imamovic A."/>
            <person name="Larimer J."/>
            <person name="McCowan C."/>
            <person name="Murphy C."/>
            <person name="Pearson M."/>
            <person name="Priest M."/>
            <person name="Roberts A."/>
            <person name="Saif S."/>
            <person name="Shea T."/>
            <person name="Sykes S."/>
            <person name="Wortman J."/>
            <person name="Nusbaum C."/>
            <person name="Birren B."/>
        </authorList>
    </citation>
    <scope>NUCLEOTIDE SEQUENCE [LARGE SCALE GENOMIC DNA]</scope>
    <source>
        <strain evidence="2">CBS 10117</strain>
    </source>
</reference>
<dbReference type="VEuPathDB" id="FungiDB:I303_04008"/>
<proteinExistence type="predicted"/>
<evidence type="ECO:0000313" key="4">
    <source>
        <dbReference type="Proteomes" id="UP000078595"/>
    </source>
</evidence>
<dbReference type="AlphaFoldDB" id="A0A1A6A8A7"/>
<evidence type="ECO:0000313" key="2">
    <source>
        <dbReference type="EMBL" id="OBR86286.1"/>
    </source>
</evidence>
<evidence type="ECO:0000313" key="3">
    <source>
        <dbReference type="EMBL" id="WWC61408.1"/>
    </source>
</evidence>
<reference evidence="3" key="2">
    <citation type="submission" date="2013-07" db="EMBL/GenBank/DDBJ databases">
        <authorList>
            <consortium name="The Broad Institute Genome Sequencing Platform"/>
            <person name="Cuomo C."/>
            <person name="Litvintseva A."/>
            <person name="Chen Y."/>
            <person name="Heitman J."/>
            <person name="Sun S."/>
            <person name="Springer D."/>
            <person name="Dromer F."/>
            <person name="Young S.K."/>
            <person name="Zeng Q."/>
            <person name="Gargeya S."/>
            <person name="Fitzgerald M."/>
            <person name="Abouelleil A."/>
            <person name="Alvarado L."/>
            <person name="Berlin A.M."/>
            <person name="Chapman S.B."/>
            <person name="Dewar J."/>
            <person name="Goldberg J."/>
            <person name="Griggs A."/>
            <person name="Gujja S."/>
            <person name="Hansen M."/>
            <person name="Howarth C."/>
            <person name="Imamovic A."/>
            <person name="Larimer J."/>
            <person name="McCowan C."/>
            <person name="Murphy C."/>
            <person name="Pearson M."/>
            <person name="Priest M."/>
            <person name="Roberts A."/>
            <person name="Saif S."/>
            <person name="Shea T."/>
            <person name="Sykes S."/>
            <person name="Wortman J."/>
            <person name="Nusbaum C."/>
            <person name="Birren B."/>
        </authorList>
    </citation>
    <scope>NUCLEOTIDE SEQUENCE</scope>
    <source>
        <strain evidence="3">CBS 10117</strain>
    </source>
</reference>
<sequence length="164" mass="17690">MSSSRPSKGKQSTTSTASKGGLTSISSRISRSFAARKASIDRRTLDRLHQRADSVLGYASGDTTKEPSILDLDAKYDKMTGVQQTTFDAQVDTIVEQVLADHQNKLRALMADVDQSIPQTKPGSFSAQQTLYASEDHGGDESDWSLSEDGQPADKDGDVEMSGM</sequence>
<dbReference type="GeneID" id="28967707"/>
<organism evidence="2">
    <name type="scientific">Kwoniella dejecticola CBS 10117</name>
    <dbReference type="NCBI Taxonomy" id="1296121"/>
    <lineage>
        <taxon>Eukaryota</taxon>
        <taxon>Fungi</taxon>
        <taxon>Dikarya</taxon>
        <taxon>Basidiomycota</taxon>
        <taxon>Agaricomycotina</taxon>
        <taxon>Tremellomycetes</taxon>
        <taxon>Tremellales</taxon>
        <taxon>Cryptococcaceae</taxon>
        <taxon>Kwoniella</taxon>
    </lineage>
</organism>
<dbReference type="Proteomes" id="UP000078595">
    <property type="component" value="Chromosome 4"/>
</dbReference>
<name>A0A1A6A8A7_9TREE</name>
<dbReference type="EMBL" id="KI894030">
    <property type="protein sequence ID" value="OBR86286.1"/>
    <property type="molecule type" value="Genomic_DNA"/>
</dbReference>
<dbReference type="EMBL" id="CP144533">
    <property type="protein sequence ID" value="WWC61408.1"/>
    <property type="molecule type" value="Genomic_DNA"/>
</dbReference>
<feature type="region of interest" description="Disordered" evidence="1">
    <location>
        <begin position="117"/>
        <end position="164"/>
    </location>
</feature>
<accession>A0A1A6A8A7</accession>
<reference evidence="3" key="3">
    <citation type="submission" date="2024-02" db="EMBL/GenBank/DDBJ databases">
        <title>Comparative genomics of Cryptococcus and Kwoniella reveals pathogenesis evolution and contrasting modes of karyotype evolution via chromosome fusion or intercentromeric recombination.</title>
        <authorList>
            <person name="Coelho M.A."/>
            <person name="David-Palma M."/>
            <person name="Shea T."/>
            <person name="Bowers K."/>
            <person name="McGinley-Smith S."/>
            <person name="Mohammad A.W."/>
            <person name="Gnirke A."/>
            <person name="Yurkov A.M."/>
            <person name="Nowrousian M."/>
            <person name="Sun S."/>
            <person name="Cuomo C.A."/>
            <person name="Heitman J."/>
        </authorList>
    </citation>
    <scope>NUCLEOTIDE SEQUENCE</scope>
    <source>
        <strain evidence="3">CBS 10117</strain>
    </source>
</reference>
<evidence type="ECO:0000256" key="1">
    <source>
        <dbReference type="SAM" id="MobiDB-lite"/>
    </source>
</evidence>
<feature type="region of interest" description="Disordered" evidence="1">
    <location>
        <begin position="1"/>
        <end position="23"/>
    </location>
</feature>
<dbReference type="RefSeq" id="XP_018264128.1">
    <property type="nucleotide sequence ID" value="XM_018407320.1"/>
</dbReference>
<gene>
    <name evidence="2" type="ORF">I303_04008</name>
    <name evidence="3" type="ORF">I303_103991</name>
</gene>
<dbReference type="KEGG" id="kdj:28967707"/>